<dbReference type="Pfam" id="PF25349">
    <property type="entry name" value="PH_PHS1"/>
    <property type="match status" value="1"/>
</dbReference>
<evidence type="ECO:0000313" key="2">
    <source>
        <dbReference type="EMBL" id="PON44883.1"/>
    </source>
</evidence>
<evidence type="ECO:0000259" key="1">
    <source>
        <dbReference type="Pfam" id="PF25349"/>
    </source>
</evidence>
<dbReference type="Proteomes" id="UP000237105">
    <property type="component" value="Unassembled WGS sequence"/>
</dbReference>
<proteinExistence type="predicted"/>
<dbReference type="EMBL" id="JXTB01000342">
    <property type="protein sequence ID" value="PON44883.1"/>
    <property type="molecule type" value="Genomic_DNA"/>
</dbReference>
<accession>A0A2P5B7W2</accession>
<name>A0A2P5B7W2_PARAD</name>
<organism evidence="2 3">
    <name type="scientific">Parasponia andersonii</name>
    <name type="common">Sponia andersonii</name>
    <dbReference type="NCBI Taxonomy" id="3476"/>
    <lineage>
        <taxon>Eukaryota</taxon>
        <taxon>Viridiplantae</taxon>
        <taxon>Streptophyta</taxon>
        <taxon>Embryophyta</taxon>
        <taxon>Tracheophyta</taxon>
        <taxon>Spermatophyta</taxon>
        <taxon>Magnoliopsida</taxon>
        <taxon>eudicotyledons</taxon>
        <taxon>Gunneridae</taxon>
        <taxon>Pentapetalae</taxon>
        <taxon>rosids</taxon>
        <taxon>fabids</taxon>
        <taxon>Rosales</taxon>
        <taxon>Cannabaceae</taxon>
        <taxon>Parasponia</taxon>
    </lineage>
</organism>
<gene>
    <name evidence="2" type="ORF">PanWU01x14_263650</name>
</gene>
<keyword evidence="3" id="KW-1185">Reference proteome</keyword>
<dbReference type="AlphaFoldDB" id="A0A2P5B7W2"/>
<reference evidence="3" key="1">
    <citation type="submission" date="2016-06" db="EMBL/GenBank/DDBJ databases">
        <title>Parallel loss of symbiosis genes in relatives of nitrogen-fixing non-legume Parasponia.</title>
        <authorList>
            <person name="Van Velzen R."/>
            <person name="Holmer R."/>
            <person name="Bu F."/>
            <person name="Rutten L."/>
            <person name="Van Zeijl A."/>
            <person name="Liu W."/>
            <person name="Santuari L."/>
            <person name="Cao Q."/>
            <person name="Sharma T."/>
            <person name="Shen D."/>
            <person name="Roswanjaya Y."/>
            <person name="Wardhani T."/>
            <person name="Kalhor M.S."/>
            <person name="Jansen J."/>
            <person name="Van den Hoogen J."/>
            <person name="Gungor B."/>
            <person name="Hartog M."/>
            <person name="Hontelez J."/>
            <person name="Verver J."/>
            <person name="Yang W.-C."/>
            <person name="Schijlen E."/>
            <person name="Repin R."/>
            <person name="Schilthuizen M."/>
            <person name="Schranz E."/>
            <person name="Heidstra R."/>
            <person name="Miyata K."/>
            <person name="Fedorova E."/>
            <person name="Kohlen W."/>
            <person name="Bisseling T."/>
            <person name="Smit S."/>
            <person name="Geurts R."/>
        </authorList>
    </citation>
    <scope>NUCLEOTIDE SEQUENCE [LARGE SCALE GENOMIC DNA]</scope>
    <source>
        <strain evidence="3">cv. WU1-14</strain>
    </source>
</reference>
<dbReference type="STRING" id="3476.A0A2P5B7W2"/>
<comment type="caution">
    <text evidence="2">The sequence shown here is derived from an EMBL/GenBank/DDBJ whole genome shotgun (WGS) entry which is preliminary data.</text>
</comment>
<dbReference type="OrthoDB" id="1864854at2759"/>
<feature type="domain" description="Poor homologous synapsis 1 PH" evidence="1">
    <location>
        <begin position="23"/>
        <end position="164"/>
    </location>
</feature>
<evidence type="ECO:0000313" key="3">
    <source>
        <dbReference type="Proteomes" id="UP000237105"/>
    </source>
</evidence>
<sequence length="298" mass="32711">MAGSMALVPSKHAEKLATAIREGWEVEFSRFFSYPPMAPTTPDLVPLPPHLRNRRPFGTWITSMSPAWLQLVRPSSATAVILTVFLAGKIQEEHYVSKLRFAWPQSSCISGFPARGTRAVIASYRDCMGEVQKFAFRFSTICETEAFLNAVKEILNGVNNIEPLSSEFGSAISSQSEFVSSDRPPYRATEDLRIMSPALTYTPELPASSDVEAAQQSCIQETAPTHNFGTNFAAFPPSFTSLLTSNCPIAEQAAANPTVSEENLFKSQLTQYLGDSSFHDMLIKVEKVISELGGDLTL</sequence>
<protein>
    <recommendedName>
        <fullName evidence="1">Poor homologous synapsis 1 PH domain-containing protein</fullName>
    </recommendedName>
</protein>
<dbReference type="InterPro" id="IPR057619">
    <property type="entry name" value="PH_PHS1"/>
</dbReference>